<evidence type="ECO:0000256" key="1">
    <source>
        <dbReference type="SAM" id="MobiDB-lite"/>
    </source>
</evidence>
<gene>
    <name evidence="2" type="ORF">D623_10008258</name>
</gene>
<feature type="compositionally biased region" description="Basic residues" evidence="1">
    <location>
        <begin position="52"/>
        <end position="63"/>
    </location>
</feature>
<sequence length="129" mass="14512">MEPTTPESNRDLLAHRSMLKPLSHTGRAPHAGLISPSRNSYSEESSSEQVWKRGHRAQLRSRQRGLNAMRAQSSELPAARVHSPRGSIWRSLLAGLGDLSQLGVFRIKRNKLKVKHSVRSDRRALPPKH</sequence>
<dbReference type="AlphaFoldDB" id="S7Q7T7"/>
<name>S7Q7T7_MYOBR</name>
<evidence type="ECO:0000313" key="2">
    <source>
        <dbReference type="EMBL" id="EPQ19453.1"/>
    </source>
</evidence>
<protein>
    <submittedName>
        <fullName evidence="2">Uncharacterized protein</fullName>
    </submittedName>
</protein>
<dbReference type="Proteomes" id="UP000052978">
    <property type="component" value="Unassembled WGS sequence"/>
</dbReference>
<feature type="region of interest" description="Disordered" evidence="1">
    <location>
        <begin position="1"/>
        <end position="81"/>
    </location>
</feature>
<keyword evidence="3" id="KW-1185">Reference proteome</keyword>
<feature type="compositionally biased region" description="Low complexity" evidence="1">
    <location>
        <begin position="35"/>
        <end position="48"/>
    </location>
</feature>
<accession>S7Q7T7</accession>
<proteinExistence type="predicted"/>
<dbReference type="EMBL" id="KE164687">
    <property type="protein sequence ID" value="EPQ19453.1"/>
    <property type="molecule type" value="Genomic_DNA"/>
</dbReference>
<evidence type="ECO:0000313" key="3">
    <source>
        <dbReference type="Proteomes" id="UP000052978"/>
    </source>
</evidence>
<organism evidence="2 3">
    <name type="scientific">Myotis brandtii</name>
    <name type="common">Brandt's bat</name>
    <dbReference type="NCBI Taxonomy" id="109478"/>
    <lineage>
        <taxon>Eukaryota</taxon>
        <taxon>Metazoa</taxon>
        <taxon>Chordata</taxon>
        <taxon>Craniata</taxon>
        <taxon>Vertebrata</taxon>
        <taxon>Euteleostomi</taxon>
        <taxon>Mammalia</taxon>
        <taxon>Eutheria</taxon>
        <taxon>Laurasiatheria</taxon>
        <taxon>Chiroptera</taxon>
        <taxon>Yangochiroptera</taxon>
        <taxon>Vespertilionidae</taxon>
        <taxon>Myotis</taxon>
    </lineage>
</organism>
<reference evidence="2 3" key="1">
    <citation type="journal article" date="2013" name="Nat. Commun.">
        <title>Genome analysis reveals insights into physiology and longevity of the Brandt's bat Myotis brandtii.</title>
        <authorList>
            <person name="Seim I."/>
            <person name="Fang X."/>
            <person name="Xiong Z."/>
            <person name="Lobanov A.V."/>
            <person name="Huang Z."/>
            <person name="Ma S."/>
            <person name="Feng Y."/>
            <person name="Turanov A.A."/>
            <person name="Zhu Y."/>
            <person name="Lenz T.L."/>
            <person name="Gerashchenko M.V."/>
            <person name="Fan D."/>
            <person name="Hee Yim S."/>
            <person name="Yao X."/>
            <person name="Jordan D."/>
            <person name="Xiong Y."/>
            <person name="Ma Y."/>
            <person name="Lyapunov A.N."/>
            <person name="Chen G."/>
            <person name="Kulakova O.I."/>
            <person name="Sun Y."/>
            <person name="Lee S.G."/>
            <person name="Bronson R.T."/>
            <person name="Moskalev A.A."/>
            <person name="Sunyaev S.R."/>
            <person name="Zhang G."/>
            <person name="Krogh A."/>
            <person name="Wang J."/>
            <person name="Gladyshev V.N."/>
        </authorList>
    </citation>
    <scope>NUCLEOTIDE SEQUENCE [LARGE SCALE GENOMIC DNA]</scope>
</reference>